<comment type="pathway">
    <text evidence="3 15">Purine metabolism; IMP biosynthesis via salvage pathway; IMP from hypoxanthine: step 1/1.</text>
</comment>
<keyword evidence="18" id="KW-1185">Reference proteome</keyword>
<dbReference type="InterPro" id="IPR000836">
    <property type="entry name" value="PRTase_dom"/>
</dbReference>
<dbReference type="InterPro" id="IPR050408">
    <property type="entry name" value="HGPRT"/>
</dbReference>
<keyword evidence="9 15" id="KW-0479">Metal-binding</keyword>
<dbReference type="GO" id="GO:0004422">
    <property type="term" value="F:hypoxanthine phosphoribosyltransferase activity"/>
    <property type="evidence" value="ECO:0007669"/>
    <property type="project" value="InterPro"/>
</dbReference>
<evidence type="ECO:0000256" key="13">
    <source>
        <dbReference type="ARBA" id="ARBA00048811"/>
    </source>
</evidence>
<evidence type="ECO:0000256" key="14">
    <source>
        <dbReference type="ARBA" id="ARBA00049402"/>
    </source>
</evidence>
<comment type="cofactor">
    <cofactor evidence="1 15">
        <name>Mg(2+)</name>
        <dbReference type="ChEBI" id="CHEBI:18420"/>
    </cofactor>
</comment>
<dbReference type="NCBIfam" id="TIGR01203">
    <property type="entry name" value="HGPRTase"/>
    <property type="match status" value="1"/>
</dbReference>
<dbReference type="OrthoDB" id="9802824at2"/>
<reference evidence="17 18" key="2">
    <citation type="submission" date="2018-05" db="EMBL/GenBank/DDBJ databases">
        <authorList>
            <person name="Lanie J.A."/>
            <person name="Ng W.-L."/>
            <person name="Kazmierczak K.M."/>
            <person name="Andrzejewski T.M."/>
            <person name="Davidsen T.M."/>
            <person name="Wayne K.J."/>
            <person name="Tettelin H."/>
            <person name="Glass J.I."/>
            <person name="Rusch D."/>
            <person name="Podicherti R."/>
            <person name="Tsui H.-C.T."/>
            <person name="Winkler M.E."/>
        </authorList>
    </citation>
    <scope>NUCLEOTIDE SEQUENCE [LARGE SCALE GENOMIC DNA]</scope>
    <source>
        <strain evidence="17 18">C305</strain>
    </source>
</reference>
<comment type="caution">
    <text evidence="17">The sequence shown here is derived from an EMBL/GenBank/DDBJ whole genome shotgun (WGS) entry which is preliminary data.</text>
</comment>
<evidence type="ECO:0000256" key="2">
    <source>
        <dbReference type="ARBA" id="ARBA00004496"/>
    </source>
</evidence>
<keyword evidence="6 15" id="KW-0963">Cytoplasm</keyword>
<dbReference type="GO" id="GO:0052657">
    <property type="term" value="F:guanine phosphoribosyltransferase activity"/>
    <property type="evidence" value="ECO:0007669"/>
    <property type="project" value="RHEA"/>
</dbReference>
<evidence type="ECO:0000256" key="3">
    <source>
        <dbReference type="ARBA" id="ARBA00004669"/>
    </source>
</evidence>
<accession>A0A2U2XDM3</accession>
<dbReference type="GO" id="GO:0006166">
    <property type="term" value="P:purine ribonucleoside salvage"/>
    <property type="evidence" value="ECO:0007669"/>
    <property type="project" value="UniProtKB-KW"/>
</dbReference>
<evidence type="ECO:0000256" key="12">
    <source>
        <dbReference type="ARBA" id="ARBA00022842"/>
    </source>
</evidence>
<evidence type="ECO:0000313" key="17">
    <source>
        <dbReference type="EMBL" id="PWH85906.1"/>
    </source>
</evidence>
<dbReference type="UniPathway" id="UPA00591">
    <property type="reaction ID" value="UER00648"/>
</dbReference>
<keyword evidence="7 15" id="KW-0328">Glycosyltransferase</keyword>
<evidence type="ECO:0000256" key="5">
    <source>
        <dbReference type="ARBA" id="ARBA00011895"/>
    </source>
</evidence>
<organism evidence="17 18">
    <name type="scientific">Brumimicrobium oceani</name>
    <dbReference type="NCBI Taxonomy" id="2100725"/>
    <lineage>
        <taxon>Bacteria</taxon>
        <taxon>Pseudomonadati</taxon>
        <taxon>Bacteroidota</taxon>
        <taxon>Flavobacteriia</taxon>
        <taxon>Flavobacteriales</taxon>
        <taxon>Crocinitomicaceae</taxon>
        <taxon>Brumimicrobium</taxon>
    </lineage>
</organism>
<keyword evidence="10 15" id="KW-0660">Purine salvage</keyword>
<dbReference type="InterPro" id="IPR029057">
    <property type="entry name" value="PRTase-like"/>
</dbReference>
<dbReference type="PANTHER" id="PTHR43340:SF1">
    <property type="entry name" value="HYPOXANTHINE PHOSPHORIBOSYLTRANSFERASE"/>
    <property type="match status" value="1"/>
</dbReference>
<evidence type="ECO:0000256" key="11">
    <source>
        <dbReference type="ARBA" id="ARBA00022741"/>
    </source>
</evidence>
<reference evidence="17 18" key="1">
    <citation type="submission" date="2018-05" db="EMBL/GenBank/DDBJ databases">
        <title>Brumimicrobium oceani sp. nov., isolated from coastal sediment.</title>
        <authorList>
            <person name="Kou Y."/>
        </authorList>
    </citation>
    <scope>NUCLEOTIDE SEQUENCE [LARGE SCALE GENOMIC DNA]</scope>
    <source>
        <strain evidence="17 18">C305</strain>
    </source>
</reference>
<keyword evidence="11 15" id="KW-0547">Nucleotide-binding</keyword>
<dbReference type="EC" id="2.4.2.8" evidence="5 15"/>
<dbReference type="InterPro" id="IPR005904">
    <property type="entry name" value="Hxn_phspho_trans"/>
</dbReference>
<evidence type="ECO:0000256" key="7">
    <source>
        <dbReference type="ARBA" id="ARBA00022676"/>
    </source>
</evidence>
<keyword evidence="8 15" id="KW-0808">Transferase</keyword>
<evidence type="ECO:0000256" key="4">
    <source>
        <dbReference type="ARBA" id="ARBA00008391"/>
    </source>
</evidence>
<evidence type="ECO:0000256" key="10">
    <source>
        <dbReference type="ARBA" id="ARBA00022726"/>
    </source>
</evidence>
<name>A0A2U2XDM3_9FLAO</name>
<dbReference type="PANTHER" id="PTHR43340">
    <property type="entry name" value="HYPOXANTHINE-GUANINE PHOSPHORIBOSYLTRANSFERASE"/>
    <property type="match status" value="1"/>
</dbReference>
<dbReference type="CDD" id="cd06223">
    <property type="entry name" value="PRTases_typeI"/>
    <property type="match status" value="1"/>
</dbReference>
<sequence>MIFVESTNQEKVQIKDKKFELYISEDEIQKSIQTVAKRINTDYKGEEIIFVGVLNGAFMFAADLIKDIDLECEISFVKVTSYKGTSSTGKVHELIGLTTDIKDKHVVILEDIVDSGLTLSKLYSMIDHNAPKSVQVATLLYKPDAFKGKYPPKYVGIEIPNKFIVGYGLDYMEVGRNTREIYKIIE</sequence>
<dbReference type="GO" id="GO:0000166">
    <property type="term" value="F:nucleotide binding"/>
    <property type="evidence" value="ECO:0007669"/>
    <property type="project" value="UniProtKB-KW"/>
</dbReference>
<evidence type="ECO:0000313" key="18">
    <source>
        <dbReference type="Proteomes" id="UP000245370"/>
    </source>
</evidence>
<dbReference type="GO" id="GO:0046100">
    <property type="term" value="P:hypoxanthine metabolic process"/>
    <property type="evidence" value="ECO:0007669"/>
    <property type="project" value="TreeGrafter"/>
</dbReference>
<proteinExistence type="inferred from homology"/>
<evidence type="ECO:0000256" key="6">
    <source>
        <dbReference type="ARBA" id="ARBA00022490"/>
    </source>
</evidence>
<dbReference type="SUPFAM" id="SSF53271">
    <property type="entry name" value="PRTase-like"/>
    <property type="match status" value="1"/>
</dbReference>
<evidence type="ECO:0000256" key="1">
    <source>
        <dbReference type="ARBA" id="ARBA00001946"/>
    </source>
</evidence>
<protein>
    <recommendedName>
        <fullName evidence="5 15">Hypoxanthine phosphoribosyltransferase</fullName>
        <ecNumber evidence="5 15">2.4.2.8</ecNumber>
    </recommendedName>
</protein>
<comment type="subcellular location">
    <subcellularLocation>
        <location evidence="2 15">Cytoplasm</location>
    </subcellularLocation>
</comment>
<gene>
    <name evidence="17" type="primary">hpt</name>
    <name evidence="17" type="ORF">DIT68_07390</name>
</gene>
<dbReference type="Proteomes" id="UP000245370">
    <property type="component" value="Unassembled WGS sequence"/>
</dbReference>
<dbReference type="GO" id="GO:0032264">
    <property type="term" value="P:IMP salvage"/>
    <property type="evidence" value="ECO:0007669"/>
    <property type="project" value="UniProtKB-UniPathway"/>
</dbReference>
<dbReference type="Pfam" id="PF00156">
    <property type="entry name" value="Pribosyltran"/>
    <property type="match status" value="1"/>
</dbReference>
<evidence type="ECO:0000256" key="9">
    <source>
        <dbReference type="ARBA" id="ARBA00022723"/>
    </source>
</evidence>
<keyword evidence="12 15" id="KW-0460">Magnesium</keyword>
<dbReference type="AlphaFoldDB" id="A0A2U2XDM3"/>
<comment type="similarity">
    <text evidence="4 15">Belongs to the purine/pyrimidine phosphoribosyltransferase family.</text>
</comment>
<dbReference type="GO" id="GO:0005829">
    <property type="term" value="C:cytosol"/>
    <property type="evidence" value="ECO:0007669"/>
    <property type="project" value="TreeGrafter"/>
</dbReference>
<feature type="domain" description="Phosphoribosyltransferase" evidence="16">
    <location>
        <begin position="27"/>
        <end position="171"/>
    </location>
</feature>
<dbReference type="EMBL" id="QFRJ01000004">
    <property type="protein sequence ID" value="PWH85906.1"/>
    <property type="molecule type" value="Genomic_DNA"/>
</dbReference>
<dbReference type="GO" id="GO:0006178">
    <property type="term" value="P:guanine salvage"/>
    <property type="evidence" value="ECO:0007669"/>
    <property type="project" value="TreeGrafter"/>
</dbReference>
<dbReference type="Gene3D" id="3.40.50.2020">
    <property type="match status" value="1"/>
</dbReference>
<evidence type="ECO:0000256" key="8">
    <source>
        <dbReference type="ARBA" id="ARBA00022679"/>
    </source>
</evidence>
<evidence type="ECO:0000256" key="15">
    <source>
        <dbReference type="RuleBase" id="RU364099"/>
    </source>
</evidence>
<dbReference type="GO" id="GO:0000287">
    <property type="term" value="F:magnesium ion binding"/>
    <property type="evidence" value="ECO:0007669"/>
    <property type="project" value="TreeGrafter"/>
</dbReference>
<comment type="catalytic activity">
    <reaction evidence="13">
        <text>GMP + diphosphate = guanine + 5-phospho-alpha-D-ribose 1-diphosphate</text>
        <dbReference type="Rhea" id="RHEA:25424"/>
        <dbReference type="ChEBI" id="CHEBI:16235"/>
        <dbReference type="ChEBI" id="CHEBI:33019"/>
        <dbReference type="ChEBI" id="CHEBI:58017"/>
        <dbReference type="ChEBI" id="CHEBI:58115"/>
        <dbReference type="EC" id="2.4.2.8"/>
    </reaction>
    <physiologicalReaction direction="right-to-left" evidence="13">
        <dbReference type="Rhea" id="RHEA:25426"/>
    </physiologicalReaction>
</comment>
<evidence type="ECO:0000259" key="16">
    <source>
        <dbReference type="Pfam" id="PF00156"/>
    </source>
</evidence>
<comment type="catalytic activity">
    <reaction evidence="14">
        <text>IMP + diphosphate = hypoxanthine + 5-phospho-alpha-D-ribose 1-diphosphate</text>
        <dbReference type="Rhea" id="RHEA:17973"/>
        <dbReference type="ChEBI" id="CHEBI:17368"/>
        <dbReference type="ChEBI" id="CHEBI:33019"/>
        <dbReference type="ChEBI" id="CHEBI:58017"/>
        <dbReference type="ChEBI" id="CHEBI:58053"/>
        <dbReference type="EC" id="2.4.2.8"/>
    </reaction>
    <physiologicalReaction direction="right-to-left" evidence="14">
        <dbReference type="Rhea" id="RHEA:17975"/>
    </physiologicalReaction>
</comment>
<dbReference type="GO" id="GO:0032263">
    <property type="term" value="P:GMP salvage"/>
    <property type="evidence" value="ECO:0007669"/>
    <property type="project" value="TreeGrafter"/>
</dbReference>